<evidence type="ECO:0000256" key="2">
    <source>
        <dbReference type="ARBA" id="ARBA00022692"/>
    </source>
</evidence>
<reference evidence="7 8" key="1">
    <citation type="journal article" date="2015" name="Nature">
        <title>rRNA introns, odd ribosomes, and small enigmatic genomes across a large radiation of phyla.</title>
        <authorList>
            <person name="Brown C.T."/>
            <person name="Hug L.A."/>
            <person name="Thomas B.C."/>
            <person name="Sharon I."/>
            <person name="Castelle C.J."/>
            <person name="Singh A."/>
            <person name="Wilkins M.J."/>
            <person name="Williams K.H."/>
            <person name="Banfield J.F."/>
        </authorList>
    </citation>
    <scope>NUCLEOTIDE SEQUENCE [LARGE SCALE GENOMIC DNA]</scope>
</reference>
<keyword evidence="4 5" id="KW-0472">Membrane</keyword>
<evidence type="ECO:0000259" key="6">
    <source>
        <dbReference type="Pfam" id="PF04932"/>
    </source>
</evidence>
<dbReference type="InterPro" id="IPR051533">
    <property type="entry name" value="WaaL-like"/>
</dbReference>
<dbReference type="Proteomes" id="UP000033858">
    <property type="component" value="Unassembled WGS sequence"/>
</dbReference>
<evidence type="ECO:0000256" key="1">
    <source>
        <dbReference type="ARBA" id="ARBA00004141"/>
    </source>
</evidence>
<dbReference type="Pfam" id="PF04932">
    <property type="entry name" value="Wzy_C"/>
    <property type="match status" value="1"/>
</dbReference>
<feature type="transmembrane region" description="Helical" evidence="5">
    <location>
        <begin position="134"/>
        <end position="157"/>
    </location>
</feature>
<name>A0A0G0UA44_9BACT</name>
<feature type="transmembrane region" description="Helical" evidence="5">
    <location>
        <begin position="269"/>
        <end position="292"/>
    </location>
</feature>
<feature type="transmembrane region" description="Helical" evidence="5">
    <location>
        <begin position="96"/>
        <end position="114"/>
    </location>
</feature>
<organism evidence="7 8">
    <name type="scientific">Candidatus Woesebacteria bacterium GW2011_GWB1_41_10</name>
    <dbReference type="NCBI Taxonomy" id="1618577"/>
    <lineage>
        <taxon>Bacteria</taxon>
        <taxon>Candidatus Woeseibacteriota</taxon>
    </lineage>
</organism>
<keyword evidence="3 5" id="KW-1133">Transmembrane helix</keyword>
<feature type="transmembrane region" description="Helical" evidence="5">
    <location>
        <begin position="193"/>
        <end position="211"/>
    </location>
</feature>
<keyword evidence="2 5" id="KW-0812">Transmembrane</keyword>
<feature type="transmembrane region" description="Helical" evidence="5">
    <location>
        <begin position="164"/>
        <end position="187"/>
    </location>
</feature>
<sequence length="337" mass="38863">MEQIILFAFLVIFPFGQIIRIEIFHPLDIIVGIGAAYAIIKRLPKPAVFKYFSNFLLIAAFTWVLGATFYGFLYLIRLAAYFYFFVLVWNFKNRKLLLNSLLSLSLVSAIFGWVQYFWFPSFKPFMIWGWDEHLYRIAGTFFDPAFLALILVFGIILSKKWLITLFLMLTLAFTYSRAAYLAFLAAMFFQKRFILIFVFLLLIFFLPRPAGEGVMLERTASITNRLDGYKQTLNIFEQTPLFGVGYNNLCLAKNSDFSNHACSGSDSSLLFILATTGVVGFISFIYLIIMLFQHTAYSILHITLIAVLIHSFFSNSIFYPWVLGWLIVLLGSEIKRK</sequence>
<dbReference type="PANTHER" id="PTHR37422">
    <property type="entry name" value="TEICHURONIC ACID BIOSYNTHESIS PROTEIN TUAE"/>
    <property type="match status" value="1"/>
</dbReference>
<dbReference type="InterPro" id="IPR007016">
    <property type="entry name" value="O-antigen_ligase-rel_domated"/>
</dbReference>
<evidence type="ECO:0000313" key="8">
    <source>
        <dbReference type="Proteomes" id="UP000033858"/>
    </source>
</evidence>
<evidence type="ECO:0000256" key="4">
    <source>
        <dbReference type="ARBA" id="ARBA00023136"/>
    </source>
</evidence>
<gene>
    <name evidence="7" type="ORF">UU32_C0029G0002</name>
</gene>
<dbReference type="AlphaFoldDB" id="A0A0G0UA44"/>
<evidence type="ECO:0000313" key="7">
    <source>
        <dbReference type="EMBL" id="KKR85873.1"/>
    </source>
</evidence>
<accession>A0A0G0UA44</accession>
<protein>
    <recommendedName>
        <fullName evidence="6">O-antigen ligase-related domain-containing protein</fullName>
    </recommendedName>
</protein>
<evidence type="ECO:0000256" key="5">
    <source>
        <dbReference type="SAM" id="Phobius"/>
    </source>
</evidence>
<feature type="domain" description="O-antigen ligase-related" evidence="6">
    <location>
        <begin position="163"/>
        <end position="285"/>
    </location>
</feature>
<dbReference type="PANTHER" id="PTHR37422:SF13">
    <property type="entry name" value="LIPOPOLYSACCHARIDE BIOSYNTHESIS PROTEIN PA4999-RELATED"/>
    <property type="match status" value="1"/>
</dbReference>
<comment type="caution">
    <text evidence="7">The sequence shown here is derived from an EMBL/GenBank/DDBJ whole genome shotgun (WGS) entry which is preliminary data.</text>
</comment>
<feature type="transmembrane region" description="Helical" evidence="5">
    <location>
        <begin position="47"/>
        <end position="65"/>
    </location>
</feature>
<proteinExistence type="predicted"/>
<dbReference type="GO" id="GO:0016020">
    <property type="term" value="C:membrane"/>
    <property type="evidence" value="ECO:0007669"/>
    <property type="project" value="UniProtKB-SubCell"/>
</dbReference>
<comment type="subcellular location">
    <subcellularLocation>
        <location evidence="1">Membrane</location>
        <topology evidence="1">Multi-pass membrane protein</topology>
    </subcellularLocation>
</comment>
<feature type="transmembrane region" description="Helical" evidence="5">
    <location>
        <begin position="298"/>
        <end position="331"/>
    </location>
</feature>
<dbReference type="EMBL" id="LCAE01000029">
    <property type="protein sequence ID" value="KKR85873.1"/>
    <property type="molecule type" value="Genomic_DNA"/>
</dbReference>
<evidence type="ECO:0000256" key="3">
    <source>
        <dbReference type="ARBA" id="ARBA00022989"/>
    </source>
</evidence>